<dbReference type="Pfam" id="PF18052">
    <property type="entry name" value="Rx_N"/>
    <property type="match status" value="1"/>
</dbReference>
<evidence type="ECO:0008006" key="8">
    <source>
        <dbReference type="Google" id="ProtNLM"/>
    </source>
</evidence>
<name>A0ABY9CJD8_VITVI</name>
<dbReference type="Proteomes" id="UP001227230">
    <property type="component" value="Chromosome 9"/>
</dbReference>
<evidence type="ECO:0000256" key="2">
    <source>
        <dbReference type="ARBA" id="ARBA00022741"/>
    </source>
</evidence>
<evidence type="ECO:0000259" key="4">
    <source>
        <dbReference type="Pfam" id="PF00931"/>
    </source>
</evidence>
<keyword evidence="3" id="KW-0611">Plant defense</keyword>
<dbReference type="PANTHER" id="PTHR23155">
    <property type="entry name" value="DISEASE RESISTANCE PROTEIN RP"/>
    <property type="match status" value="1"/>
</dbReference>
<dbReference type="SUPFAM" id="SSF52540">
    <property type="entry name" value="P-loop containing nucleoside triphosphate hydrolases"/>
    <property type="match status" value="1"/>
</dbReference>
<keyword evidence="2" id="KW-0547">Nucleotide-binding</keyword>
<keyword evidence="1" id="KW-0677">Repeat</keyword>
<proteinExistence type="predicted"/>
<dbReference type="PANTHER" id="PTHR23155:SF1185">
    <property type="entry name" value="DISEASE RESISTANCE RPP8-LIKE PROTEIN 3-RELATED"/>
    <property type="match status" value="1"/>
</dbReference>
<dbReference type="InterPro" id="IPR038005">
    <property type="entry name" value="RX-like_CC"/>
</dbReference>
<organism evidence="6 7">
    <name type="scientific">Vitis vinifera</name>
    <name type="common">Grape</name>
    <dbReference type="NCBI Taxonomy" id="29760"/>
    <lineage>
        <taxon>Eukaryota</taxon>
        <taxon>Viridiplantae</taxon>
        <taxon>Streptophyta</taxon>
        <taxon>Embryophyta</taxon>
        <taxon>Tracheophyta</taxon>
        <taxon>Spermatophyta</taxon>
        <taxon>Magnoliopsida</taxon>
        <taxon>eudicotyledons</taxon>
        <taxon>Gunneridae</taxon>
        <taxon>Pentapetalae</taxon>
        <taxon>rosids</taxon>
        <taxon>Vitales</taxon>
        <taxon>Vitaceae</taxon>
        <taxon>Viteae</taxon>
        <taxon>Vitis</taxon>
    </lineage>
</organism>
<dbReference type="InterPro" id="IPR002182">
    <property type="entry name" value="NB-ARC"/>
</dbReference>
<dbReference type="InterPro" id="IPR023213">
    <property type="entry name" value="CAT-like_dom_sf"/>
</dbReference>
<dbReference type="InterPro" id="IPR044974">
    <property type="entry name" value="Disease_R_plants"/>
</dbReference>
<sequence>MLKPRPPPKISGTNKVVTRRLVFDGAKISSLGARAHDPSFQRDPSRVEVVIALIWRVLMGVSKAKHGRLMTSLASLSMNLRPKIIPPFNPCAVETSLQVFFRRCRCQEEDQKVRNWVAEIREVAHDAEDVMEGFILKVESRRSGVIQKIFTKLDRKRLQLRRTYSHMVEEDVVGLEERISKLVDRLVYHQGQVRSPFDGFAWAYISQQCQPKDVLQGILIYLTSATSSEKIEISHMREEELVKKLYQVQLEKKCLVILHDIWTTQACDNLRPAFPIGQAASKILLTTRNKDVAIHADPQGFLHEPWYLTEEQSWQLLQRKAMPSRRDPTDLTWKTLGTEMVRRCGDLPLALVVLGGLLATKKHTLKEWEKVHRNIGSYVRRGKGHEEAHEGISEVLALSYYGLPYQLKPCFLYLGHFPEDFDIPTKKLMGMAG</sequence>
<keyword evidence="7" id="KW-1185">Reference proteome</keyword>
<dbReference type="InterPro" id="IPR027417">
    <property type="entry name" value="P-loop_NTPase"/>
</dbReference>
<evidence type="ECO:0000256" key="1">
    <source>
        <dbReference type="ARBA" id="ARBA00022737"/>
    </source>
</evidence>
<dbReference type="Gene3D" id="3.40.50.300">
    <property type="entry name" value="P-loop containing nucleotide triphosphate hydrolases"/>
    <property type="match status" value="1"/>
</dbReference>
<dbReference type="EMBL" id="CP126656">
    <property type="protein sequence ID" value="WJZ95207.1"/>
    <property type="molecule type" value="Genomic_DNA"/>
</dbReference>
<dbReference type="Pfam" id="PF00931">
    <property type="entry name" value="NB-ARC"/>
    <property type="match status" value="1"/>
</dbReference>
<dbReference type="Gene3D" id="1.10.8.430">
    <property type="entry name" value="Helical domain of apoptotic protease-activating factors"/>
    <property type="match status" value="1"/>
</dbReference>
<feature type="domain" description="NB-ARC" evidence="4">
    <location>
        <begin position="187"/>
        <end position="325"/>
    </location>
</feature>
<accession>A0ABY9CJD8</accession>
<evidence type="ECO:0000313" key="6">
    <source>
        <dbReference type="EMBL" id="WJZ95207.1"/>
    </source>
</evidence>
<dbReference type="InterPro" id="IPR036388">
    <property type="entry name" value="WH-like_DNA-bd_sf"/>
</dbReference>
<dbReference type="CDD" id="cd14798">
    <property type="entry name" value="RX-CC_like"/>
    <property type="match status" value="1"/>
</dbReference>
<dbReference type="Gene3D" id="3.30.559.10">
    <property type="entry name" value="Chloramphenicol acetyltransferase-like domain"/>
    <property type="match status" value="1"/>
</dbReference>
<reference evidence="6 7" key="1">
    <citation type="journal article" date="2023" name="Hortic Res">
        <title>The complete reference genome for grapevine (Vitis vinifera L.) genetics and breeding.</title>
        <authorList>
            <person name="Shi X."/>
            <person name="Cao S."/>
            <person name="Wang X."/>
            <person name="Huang S."/>
            <person name="Wang Y."/>
            <person name="Liu Z."/>
            <person name="Liu W."/>
            <person name="Leng X."/>
            <person name="Peng Y."/>
            <person name="Wang N."/>
            <person name="Wang Y."/>
            <person name="Ma Z."/>
            <person name="Xu X."/>
            <person name="Zhang F."/>
            <person name="Xue H."/>
            <person name="Zhong H."/>
            <person name="Wang Y."/>
            <person name="Zhang K."/>
            <person name="Velt A."/>
            <person name="Avia K."/>
            <person name="Holtgrawe D."/>
            <person name="Grimplet J."/>
            <person name="Matus J.T."/>
            <person name="Ware D."/>
            <person name="Wu X."/>
            <person name="Wang H."/>
            <person name="Liu C."/>
            <person name="Fang Y."/>
            <person name="Rustenholz C."/>
            <person name="Cheng Z."/>
            <person name="Xiao H."/>
            <person name="Zhou Y."/>
        </authorList>
    </citation>
    <scope>NUCLEOTIDE SEQUENCE [LARGE SCALE GENOMIC DNA]</scope>
    <source>
        <strain evidence="7">cv. Pinot noir / PN40024</strain>
        <tissue evidence="6">Leaf</tissue>
    </source>
</reference>
<protein>
    <recommendedName>
        <fullName evidence="8">Disease resistance protein</fullName>
    </recommendedName>
</protein>
<evidence type="ECO:0000313" key="7">
    <source>
        <dbReference type="Proteomes" id="UP001227230"/>
    </source>
</evidence>
<gene>
    <name evidence="6" type="ORF">VitviT2T_013995</name>
</gene>
<dbReference type="InterPro" id="IPR041118">
    <property type="entry name" value="Rx_N"/>
</dbReference>
<dbReference type="InterPro" id="IPR042197">
    <property type="entry name" value="Apaf_helical"/>
</dbReference>
<feature type="domain" description="Disease resistance N-terminal" evidence="5">
    <location>
        <begin position="105"/>
        <end position="143"/>
    </location>
</feature>
<evidence type="ECO:0000256" key="3">
    <source>
        <dbReference type="ARBA" id="ARBA00022821"/>
    </source>
</evidence>
<evidence type="ECO:0000259" key="5">
    <source>
        <dbReference type="Pfam" id="PF18052"/>
    </source>
</evidence>
<dbReference type="Gene3D" id="1.10.10.10">
    <property type="entry name" value="Winged helix-like DNA-binding domain superfamily/Winged helix DNA-binding domain"/>
    <property type="match status" value="1"/>
</dbReference>